<accession>A0A183IUC3</accession>
<evidence type="ECO:0000313" key="7">
    <source>
        <dbReference type="WBParaSite" id="SBAD_0000749001-mRNA-1"/>
    </source>
</evidence>
<dbReference type="Pfam" id="PF03134">
    <property type="entry name" value="TB2_DP1_HVA22"/>
    <property type="match status" value="1"/>
</dbReference>
<evidence type="ECO:0000256" key="1">
    <source>
        <dbReference type="ARBA" id="ARBA00004141"/>
    </source>
</evidence>
<reference evidence="7" key="1">
    <citation type="submission" date="2016-06" db="UniProtKB">
        <authorList>
            <consortium name="WormBaseParasite"/>
        </authorList>
    </citation>
    <scope>IDENTIFICATION</scope>
</reference>
<dbReference type="GO" id="GO:0016020">
    <property type="term" value="C:membrane"/>
    <property type="evidence" value="ECO:0007669"/>
    <property type="project" value="UniProtKB-SubCell"/>
</dbReference>
<evidence type="ECO:0000256" key="4">
    <source>
        <dbReference type="ARBA" id="ARBA00022989"/>
    </source>
</evidence>
<dbReference type="WBParaSite" id="SBAD_0000749001-mRNA-1">
    <property type="protein sequence ID" value="SBAD_0000749001-mRNA-1"/>
    <property type="gene ID" value="SBAD_0000749001"/>
</dbReference>
<keyword evidence="3 6" id="KW-0812">Transmembrane</keyword>
<dbReference type="InterPro" id="IPR004345">
    <property type="entry name" value="TB2_DP1_HVA22"/>
</dbReference>
<dbReference type="PANTHER" id="PTHR12300:SF161">
    <property type="entry name" value="RECEPTOR EXPRESSION-ENHANCING PROTEIN"/>
    <property type="match status" value="1"/>
</dbReference>
<dbReference type="AlphaFoldDB" id="A0A183IUC3"/>
<organism evidence="7">
    <name type="scientific">Soboliphyme baturini</name>
    <dbReference type="NCBI Taxonomy" id="241478"/>
    <lineage>
        <taxon>Eukaryota</taxon>
        <taxon>Metazoa</taxon>
        <taxon>Ecdysozoa</taxon>
        <taxon>Nematoda</taxon>
        <taxon>Enoplea</taxon>
        <taxon>Dorylaimia</taxon>
        <taxon>Dioctophymatida</taxon>
        <taxon>Dioctophymatoidea</taxon>
        <taxon>Soboliphymatidae</taxon>
        <taxon>Soboliphyme</taxon>
    </lineage>
</organism>
<evidence type="ECO:0000256" key="3">
    <source>
        <dbReference type="ARBA" id="ARBA00022692"/>
    </source>
</evidence>
<name>A0A183IUC3_9BILA</name>
<dbReference type="PANTHER" id="PTHR12300">
    <property type="entry name" value="HVA22-LIKE PROTEINS"/>
    <property type="match status" value="1"/>
</dbReference>
<evidence type="ECO:0000256" key="2">
    <source>
        <dbReference type="ARBA" id="ARBA00008573"/>
    </source>
</evidence>
<proteinExistence type="inferred from homology"/>
<feature type="transmembrane region" description="Helical" evidence="6">
    <location>
        <begin position="105"/>
        <end position="123"/>
    </location>
</feature>
<keyword evidence="5 6" id="KW-0472">Membrane</keyword>
<protein>
    <recommendedName>
        <fullName evidence="6">Receptor expression-enhancing protein</fullName>
    </recommendedName>
</protein>
<keyword evidence="4 6" id="KW-1133">Transmembrane helix</keyword>
<feature type="transmembrane region" description="Helical" evidence="6">
    <location>
        <begin position="34"/>
        <end position="63"/>
    </location>
</feature>
<sequence>LLEAVIQLPFSDKHVIGRVVANIAWKTQTSRENIAYIGLGMFGVYMVTGYFAGLICNLIGFVYPAIVSIKSVESGERRNDAKWLIYWTVFGLCSMPDLFSQTILTWFPIYWLCKCVFFLWLYLPSTNGTEAFYNKIISPFSKTYLSLLDTIVR</sequence>
<comment type="similarity">
    <text evidence="2 6">Belongs to the DP1 family.</text>
</comment>
<evidence type="ECO:0000256" key="6">
    <source>
        <dbReference type="RuleBase" id="RU362006"/>
    </source>
</evidence>
<evidence type="ECO:0000256" key="5">
    <source>
        <dbReference type="ARBA" id="ARBA00023136"/>
    </source>
</evidence>
<comment type="subcellular location">
    <subcellularLocation>
        <location evidence="1 6">Membrane</location>
        <topology evidence="1 6">Multi-pass membrane protein</topology>
    </subcellularLocation>
</comment>